<dbReference type="CDD" id="cd06222">
    <property type="entry name" value="RNase_H_like"/>
    <property type="match status" value="1"/>
</dbReference>
<keyword evidence="1" id="KW-0812">Transmembrane</keyword>
<accession>A0A1E5VLG8</accession>
<dbReference type="PANTHER" id="PTHR47074:SF47">
    <property type="entry name" value="RNASE H TYPE-1 DOMAIN-CONTAINING PROTEIN"/>
    <property type="match status" value="1"/>
</dbReference>
<dbReference type="GO" id="GO:0004523">
    <property type="term" value="F:RNA-DNA hybrid ribonuclease activity"/>
    <property type="evidence" value="ECO:0007669"/>
    <property type="project" value="InterPro"/>
</dbReference>
<feature type="domain" description="RNase H type-1" evidence="2">
    <location>
        <begin position="2"/>
        <end position="70"/>
    </location>
</feature>
<sequence length="104" mass="11666">MRGSTGAVIRDDHGNFVATPSYSIDFALDAATAEALALRNGLYLANQMGCNKLVIQSACLEVVETMKYGDFQEQPQRLCMMTFVSKLFLFLMYLMCIVQERLIL</sequence>
<evidence type="ECO:0000259" key="2">
    <source>
        <dbReference type="Pfam" id="PF13456"/>
    </source>
</evidence>
<keyword evidence="4" id="KW-1185">Reference proteome</keyword>
<evidence type="ECO:0000313" key="4">
    <source>
        <dbReference type="Proteomes" id="UP000095767"/>
    </source>
</evidence>
<gene>
    <name evidence="3" type="ORF">BAE44_0013015</name>
</gene>
<keyword evidence="1" id="KW-1133">Transmembrane helix</keyword>
<organism evidence="3 4">
    <name type="scientific">Dichanthelium oligosanthes</name>
    <dbReference type="NCBI Taxonomy" id="888268"/>
    <lineage>
        <taxon>Eukaryota</taxon>
        <taxon>Viridiplantae</taxon>
        <taxon>Streptophyta</taxon>
        <taxon>Embryophyta</taxon>
        <taxon>Tracheophyta</taxon>
        <taxon>Spermatophyta</taxon>
        <taxon>Magnoliopsida</taxon>
        <taxon>Liliopsida</taxon>
        <taxon>Poales</taxon>
        <taxon>Poaceae</taxon>
        <taxon>PACMAD clade</taxon>
        <taxon>Panicoideae</taxon>
        <taxon>Panicodae</taxon>
        <taxon>Paniceae</taxon>
        <taxon>Dichantheliinae</taxon>
        <taxon>Dichanthelium</taxon>
    </lineage>
</organism>
<evidence type="ECO:0000256" key="1">
    <source>
        <dbReference type="SAM" id="Phobius"/>
    </source>
</evidence>
<dbReference type="Pfam" id="PF13456">
    <property type="entry name" value="RVT_3"/>
    <property type="match status" value="1"/>
</dbReference>
<protein>
    <recommendedName>
        <fullName evidence="2">RNase H type-1 domain-containing protein</fullName>
    </recommendedName>
</protein>
<dbReference type="Proteomes" id="UP000095767">
    <property type="component" value="Unassembled WGS sequence"/>
</dbReference>
<name>A0A1E5VLG8_9POAL</name>
<feature type="transmembrane region" description="Helical" evidence="1">
    <location>
        <begin position="80"/>
        <end position="98"/>
    </location>
</feature>
<dbReference type="STRING" id="888268.A0A1E5VLG8"/>
<proteinExistence type="predicted"/>
<reference evidence="3 4" key="1">
    <citation type="submission" date="2016-09" db="EMBL/GenBank/DDBJ databases">
        <title>The draft genome of Dichanthelium oligosanthes: A C3 panicoid grass species.</title>
        <authorList>
            <person name="Studer A.J."/>
            <person name="Schnable J.C."/>
            <person name="Brutnell T.P."/>
        </authorList>
    </citation>
    <scope>NUCLEOTIDE SEQUENCE [LARGE SCALE GENOMIC DNA]</scope>
    <source>
        <strain evidence="4">cv. Kellogg 1175</strain>
        <tissue evidence="3">Leaf</tissue>
    </source>
</reference>
<dbReference type="InterPro" id="IPR002156">
    <property type="entry name" value="RNaseH_domain"/>
</dbReference>
<dbReference type="EMBL" id="LWDX02035801">
    <property type="protein sequence ID" value="OEL25966.1"/>
    <property type="molecule type" value="Genomic_DNA"/>
</dbReference>
<dbReference type="InterPro" id="IPR044730">
    <property type="entry name" value="RNase_H-like_dom_plant"/>
</dbReference>
<evidence type="ECO:0000313" key="3">
    <source>
        <dbReference type="EMBL" id="OEL25966.1"/>
    </source>
</evidence>
<dbReference type="PANTHER" id="PTHR47074">
    <property type="entry name" value="BNAC02G40300D PROTEIN"/>
    <property type="match status" value="1"/>
</dbReference>
<dbReference type="GO" id="GO:0003676">
    <property type="term" value="F:nucleic acid binding"/>
    <property type="evidence" value="ECO:0007669"/>
    <property type="project" value="InterPro"/>
</dbReference>
<keyword evidence="1" id="KW-0472">Membrane</keyword>
<comment type="caution">
    <text evidence="3">The sequence shown here is derived from an EMBL/GenBank/DDBJ whole genome shotgun (WGS) entry which is preliminary data.</text>
</comment>
<dbReference type="AlphaFoldDB" id="A0A1E5VLG8"/>
<dbReference type="InterPro" id="IPR052929">
    <property type="entry name" value="RNase_H-like_EbsB-rel"/>
</dbReference>